<dbReference type="AlphaFoldDB" id="A0AAU8LT13"/>
<reference evidence="5" key="2">
    <citation type="submission" date="2024-06" db="EMBL/GenBank/DDBJ databases">
        <authorList>
            <person name="Plum-Jensen L.E."/>
            <person name="Schramm A."/>
            <person name="Marshall I.P.G."/>
        </authorList>
    </citation>
    <scope>NUCLEOTIDE SEQUENCE</scope>
    <source>
        <strain evidence="5">Rat1</strain>
    </source>
</reference>
<feature type="coiled-coil region" evidence="3">
    <location>
        <begin position="19"/>
        <end position="46"/>
    </location>
</feature>
<evidence type="ECO:0000313" key="5">
    <source>
        <dbReference type="EMBL" id="XCN72332.1"/>
    </source>
</evidence>
<dbReference type="NCBIfam" id="TIGR00254">
    <property type="entry name" value="GGDEF"/>
    <property type="match status" value="1"/>
</dbReference>
<dbReference type="InterPro" id="IPR029787">
    <property type="entry name" value="Nucleotide_cyclase"/>
</dbReference>
<dbReference type="SUPFAM" id="SSF55073">
    <property type="entry name" value="Nucleotide cyclase"/>
    <property type="match status" value="1"/>
</dbReference>
<evidence type="ECO:0000256" key="2">
    <source>
        <dbReference type="ARBA" id="ARBA00034247"/>
    </source>
</evidence>
<dbReference type="PANTHER" id="PTHR45138:SF9">
    <property type="entry name" value="DIGUANYLATE CYCLASE DGCM-RELATED"/>
    <property type="match status" value="1"/>
</dbReference>
<dbReference type="SMART" id="SM00267">
    <property type="entry name" value="GGDEF"/>
    <property type="match status" value="1"/>
</dbReference>
<keyword evidence="3" id="KW-0175">Coiled coil</keyword>
<evidence type="ECO:0000259" key="4">
    <source>
        <dbReference type="PROSITE" id="PS50887"/>
    </source>
</evidence>
<evidence type="ECO:0000256" key="3">
    <source>
        <dbReference type="SAM" id="Coils"/>
    </source>
</evidence>
<dbReference type="EMBL" id="CP159373">
    <property type="protein sequence ID" value="XCN72332.1"/>
    <property type="molecule type" value="Genomic_DNA"/>
</dbReference>
<dbReference type="FunFam" id="3.30.70.270:FF:000001">
    <property type="entry name" value="Diguanylate cyclase domain protein"/>
    <property type="match status" value="1"/>
</dbReference>
<dbReference type="Pfam" id="PF00990">
    <property type="entry name" value="GGDEF"/>
    <property type="match status" value="1"/>
</dbReference>
<dbReference type="InterPro" id="IPR050469">
    <property type="entry name" value="Diguanylate_Cyclase"/>
</dbReference>
<dbReference type="KEGG" id="eaj:Q3M24_18820"/>
<dbReference type="PROSITE" id="PS50887">
    <property type="entry name" value="GGDEF"/>
    <property type="match status" value="1"/>
</dbReference>
<dbReference type="EC" id="2.7.7.65" evidence="1"/>
<sequence length="209" mass="23649">MLAEHEVLLRKVVKMTGVSDRAQRELKRLNIELQDVNKELENLSQTDGLTGLHNRRFFDTRLRHEWNRHCRNHSPLSLIMCDIDYFKKYNDTYGHHEGDQCLKRVAQAIQENLKRSFDTAVRYGGEEFAIILSETDSEGATTVARSIQNNIAKLDLPHSASKANSAVSMSYGVATVVPDQGSSPDTLICLADNALYQSKEKGRNMISVR</sequence>
<protein>
    <recommendedName>
        <fullName evidence="1">diguanylate cyclase</fullName>
        <ecNumber evidence="1">2.7.7.65</ecNumber>
    </recommendedName>
</protein>
<dbReference type="GO" id="GO:0005886">
    <property type="term" value="C:plasma membrane"/>
    <property type="evidence" value="ECO:0007669"/>
    <property type="project" value="TreeGrafter"/>
</dbReference>
<comment type="catalytic activity">
    <reaction evidence="2">
        <text>2 GTP = 3',3'-c-di-GMP + 2 diphosphate</text>
        <dbReference type="Rhea" id="RHEA:24898"/>
        <dbReference type="ChEBI" id="CHEBI:33019"/>
        <dbReference type="ChEBI" id="CHEBI:37565"/>
        <dbReference type="ChEBI" id="CHEBI:58805"/>
        <dbReference type="EC" id="2.7.7.65"/>
    </reaction>
</comment>
<proteinExistence type="predicted"/>
<feature type="domain" description="GGDEF" evidence="4">
    <location>
        <begin position="74"/>
        <end position="209"/>
    </location>
</feature>
<accession>A0AAU8LT13</accession>
<dbReference type="Gene3D" id="3.30.70.270">
    <property type="match status" value="1"/>
</dbReference>
<dbReference type="GO" id="GO:1902201">
    <property type="term" value="P:negative regulation of bacterial-type flagellum-dependent cell motility"/>
    <property type="evidence" value="ECO:0007669"/>
    <property type="project" value="TreeGrafter"/>
</dbReference>
<dbReference type="GO" id="GO:0043709">
    <property type="term" value="P:cell adhesion involved in single-species biofilm formation"/>
    <property type="evidence" value="ECO:0007669"/>
    <property type="project" value="TreeGrafter"/>
</dbReference>
<dbReference type="GO" id="GO:0052621">
    <property type="term" value="F:diguanylate cyclase activity"/>
    <property type="evidence" value="ECO:0007669"/>
    <property type="project" value="UniProtKB-EC"/>
</dbReference>
<gene>
    <name evidence="5" type="ORF">Q3M24_18820</name>
</gene>
<dbReference type="PANTHER" id="PTHR45138">
    <property type="entry name" value="REGULATORY COMPONENTS OF SENSORY TRANSDUCTION SYSTEM"/>
    <property type="match status" value="1"/>
</dbReference>
<dbReference type="CDD" id="cd01949">
    <property type="entry name" value="GGDEF"/>
    <property type="match status" value="1"/>
</dbReference>
<dbReference type="InterPro" id="IPR000160">
    <property type="entry name" value="GGDEF_dom"/>
</dbReference>
<dbReference type="InterPro" id="IPR043128">
    <property type="entry name" value="Rev_trsase/Diguanyl_cyclase"/>
</dbReference>
<organism evidence="5">
    <name type="scientific">Candidatus Electrothrix aestuarii</name>
    <dbReference type="NCBI Taxonomy" id="3062594"/>
    <lineage>
        <taxon>Bacteria</taxon>
        <taxon>Pseudomonadati</taxon>
        <taxon>Thermodesulfobacteriota</taxon>
        <taxon>Desulfobulbia</taxon>
        <taxon>Desulfobulbales</taxon>
        <taxon>Desulfobulbaceae</taxon>
        <taxon>Candidatus Electrothrix</taxon>
    </lineage>
</organism>
<evidence type="ECO:0000256" key="1">
    <source>
        <dbReference type="ARBA" id="ARBA00012528"/>
    </source>
</evidence>
<reference evidence="5" key="1">
    <citation type="journal article" date="2024" name="Syst. Appl. Microbiol.">
        <title>First single-strain enrichments of Electrothrix cable bacteria, description of E. aestuarii sp. nov. and E. rattekaaiensis sp. nov., and proposal of a cable bacteria taxonomy following the rules of the SeqCode.</title>
        <authorList>
            <person name="Plum-Jensen L.E."/>
            <person name="Schramm A."/>
            <person name="Marshall I.P.G."/>
        </authorList>
    </citation>
    <scope>NUCLEOTIDE SEQUENCE</scope>
    <source>
        <strain evidence="5">Rat1</strain>
    </source>
</reference>
<name>A0AAU8LT13_9BACT</name>
<keyword evidence="5" id="KW-0548">Nucleotidyltransferase</keyword>
<keyword evidence="5" id="KW-0808">Transferase</keyword>